<keyword evidence="8 9" id="KW-0472">Membrane</keyword>
<keyword evidence="3 10" id="KW-0813">Transport</keyword>
<evidence type="ECO:0000256" key="1">
    <source>
        <dbReference type="ARBA" id="ARBA00004141"/>
    </source>
</evidence>
<dbReference type="PROSITE" id="PS50920">
    <property type="entry name" value="SOLCAR"/>
    <property type="match status" value="3"/>
</dbReference>
<reference evidence="11" key="1">
    <citation type="journal article" date="2021" name="IMA Fungus">
        <title>Genomic characterization of three marine fungi, including Emericellopsis atlantica sp. nov. with signatures of a generalist lifestyle and marine biomass degradation.</title>
        <authorList>
            <person name="Hagestad O.C."/>
            <person name="Hou L."/>
            <person name="Andersen J.H."/>
            <person name="Hansen E.H."/>
            <person name="Altermark B."/>
            <person name="Li C."/>
            <person name="Kuhnert E."/>
            <person name="Cox R.J."/>
            <person name="Crous P.W."/>
            <person name="Spatafora J.W."/>
            <person name="Lail K."/>
            <person name="Amirebrahimi M."/>
            <person name="Lipzen A."/>
            <person name="Pangilinan J."/>
            <person name="Andreopoulos W."/>
            <person name="Hayes R.D."/>
            <person name="Ng V."/>
            <person name="Grigoriev I.V."/>
            <person name="Jackson S.A."/>
            <person name="Sutton T.D.S."/>
            <person name="Dobson A.D.W."/>
            <person name="Rama T."/>
        </authorList>
    </citation>
    <scope>NUCLEOTIDE SEQUENCE</scope>
    <source>
        <strain evidence="11">TS7</strain>
    </source>
</reference>
<keyword evidence="6" id="KW-0496">Mitochondrion</keyword>
<dbReference type="GO" id="GO:0016020">
    <property type="term" value="C:membrane"/>
    <property type="evidence" value="ECO:0007669"/>
    <property type="project" value="UniProtKB-SubCell"/>
</dbReference>
<proteinExistence type="inferred from homology"/>
<dbReference type="GO" id="GO:0015217">
    <property type="term" value="F:ADP transmembrane transporter activity"/>
    <property type="evidence" value="ECO:0007669"/>
    <property type="project" value="TreeGrafter"/>
</dbReference>
<comment type="similarity">
    <text evidence="2 10">Belongs to the mitochondrial carrier (TC 2.A.29) family.</text>
</comment>
<dbReference type="PANTHER" id="PTHR45939">
    <property type="entry name" value="PEROXISOMAL MEMBRANE PROTEIN PMP34-RELATED"/>
    <property type="match status" value="1"/>
</dbReference>
<comment type="subcellular location">
    <subcellularLocation>
        <location evidence="1">Membrane</location>
        <topology evidence="1">Multi-pass membrane protein</topology>
    </subcellularLocation>
</comment>
<dbReference type="InterPro" id="IPR052217">
    <property type="entry name" value="Mito/Peroxisomal_Carrier"/>
</dbReference>
<dbReference type="GeneID" id="70290330"/>
<gene>
    <name evidence="11" type="ORF">F5Z01DRAFT_38256</name>
</gene>
<feature type="repeat" description="Solcar" evidence="9">
    <location>
        <begin position="202"/>
        <end position="309"/>
    </location>
</feature>
<dbReference type="InterPro" id="IPR023395">
    <property type="entry name" value="MCP_dom_sf"/>
</dbReference>
<evidence type="ECO:0000256" key="10">
    <source>
        <dbReference type="RuleBase" id="RU000488"/>
    </source>
</evidence>
<protein>
    <submittedName>
        <fullName evidence="11">Peroxisomal adenine nucleotide transporter 1</fullName>
    </submittedName>
</protein>
<dbReference type="OrthoDB" id="18574at2759"/>
<comment type="caution">
    <text evidence="11">The sequence shown here is derived from an EMBL/GenBank/DDBJ whole genome shotgun (WGS) entry which is preliminary data.</text>
</comment>
<dbReference type="PANTHER" id="PTHR45939:SF2">
    <property type="entry name" value="CARRIER PROTEIN, PUTATIVE (AFU_ORTHOLOGUE AFUA_2G13870)-RELATED"/>
    <property type="match status" value="1"/>
</dbReference>
<keyword evidence="6" id="KW-0999">Mitochondrion inner membrane</keyword>
<keyword evidence="7" id="KW-1133">Transmembrane helix</keyword>
<dbReference type="InterPro" id="IPR018108">
    <property type="entry name" value="MCP_transmembrane"/>
</dbReference>
<evidence type="ECO:0000256" key="8">
    <source>
        <dbReference type="ARBA" id="ARBA00023136"/>
    </source>
</evidence>
<keyword evidence="4 9" id="KW-0812">Transmembrane</keyword>
<evidence type="ECO:0000313" key="11">
    <source>
        <dbReference type="EMBL" id="KAG9255210.1"/>
    </source>
</evidence>
<evidence type="ECO:0000256" key="9">
    <source>
        <dbReference type="PROSITE-ProRule" id="PRU00282"/>
    </source>
</evidence>
<dbReference type="Proteomes" id="UP000887229">
    <property type="component" value="Unassembled WGS sequence"/>
</dbReference>
<feature type="repeat" description="Solcar" evidence="9">
    <location>
        <begin position="105"/>
        <end position="188"/>
    </location>
</feature>
<keyword evidence="5" id="KW-0677">Repeat</keyword>
<dbReference type="Gene3D" id="1.50.40.10">
    <property type="entry name" value="Mitochondrial carrier domain"/>
    <property type="match status" value="1"/>
</dbReference>
<sequence length="328" mass="36134">MSRDALLNALGHASSGSAGTAISTAALYPLDLVTTRLKAQRHISSSSQDHPHYDGIISAFKDITSREGASALYSGLGTDVGKSVVDSFLFFGFYNYLRRYSRHPPRALEELALGSLAGACAKAFTTPMSNVVARKQTQSEERSVRQILADIYHEGGLLSLWSGYSATLVLTLNPSITFFVNRRLAKKVIPALEEEDIPIAWAAFLLAALSKATATAMTYPFQTGKTRLQLAAASAEATDDEKEKKSDRPRESIAARLRRIIEGTIFGVIVRIVHQEGLKALYDGLSGELLKSFFSHGATMFTKGLLHRLIIRLWLVYSPQMRRRLQKR</sequence>
<dbReference type="AlphaFoldDB" id="A0A9P8CQK4"/>
<organism evidence="11 12">
    <name type="scientific">Emericellopsis atlantica</name>
    <dbReference type="NCBI Taxonomy" id="2614577"/>
    <lineage>
        <taxon>Eukaryota</taxon>
        <taxon>Fungi</taxon>
        <taxon>Dikarya</taxon>
        <taxon>Ascomycota</taxon>
        <taxon>Pezizomycotina</taxon>
        <taxon>Sordariomycetes</taxon>
        <taxon>Hypocreomycetidae</taxon>
        <taxon>Hypocreales</taxon>
        <taxon>Bionectriaceae</taxon>
        <taxon>Emericellopsis</taxon>
    </lineage>
</organism>
<feature type="repeat" description="Solcar" evidence="9">
    <location>
        <begin position="7"/>
        <end position="100"/>
    </location>
</feature>
<dbReference type="SUPFAM" id="SSF103506">
    <property type="entry name" value="Mitochondrial carrier"/>
    <property type="match status" value="1"/>
</dbReference>
<name>A0A9P8CQK4_9HYPO</name>
<evidence type="ECO:0000256" key="3">
    <source>
        <dbReference type="ARBA" id="ARBA00022448"/>
    </source>
</evidence>
<dbReference type="Pfam" id="PF00153">
    <property type="entry name" value="Mito_carr"/>
    <property type="match status" value="3"/>
</dbReference>
<accession>A0A9P8CQK4</accession>
<evidence type="ECO:0000256" key="7">
    <source>
        <dbReference type="ARBA" id="ARBA00022989"/>
    </source>
</evidence>
<evidence type="ECO:0000256" key="6">
    <source>
        <dbReference type="ARBA" id="ARBA00022792"/>
    </source>
</evidence>
<evidence type="ECO:0000313" key="12">
    <source>
        <dbReference type="Proteomes" id="UP000887229"/>
    </source>
</evidence>
<dbReference type="EMBL" id="MU251251">
    <property type="protein sequence ID" value="KAG9255210.1"/>
    <property type="molecule type" value="Genomic_DNA"/>
</dbReference>
<dbReference type="RefSeq" id="XP_046119134.1">
    <property type="nucleotide sequence ID" value="XM_046259427.1"/>
</dbReference>
<evidence type="ECO:0000256" key="4">
    <source>
        <dbReference type="ARBA" id="ARBA00022692"/>
    </source>
</evidence>
<keyword evidence="12" id="KW-1185">Reference proteome</keyword>
<evidence type="ECO:0000256" key="2">
    <source>
        <dbReference type="ARBA" id="ARBA00006375"/>
    </source>
</evidence>
<evidence type="ECO:0000256" key="5">
    <source>
        <dbReference type="ARBA" id="ARBA00022737"/>
    </source>
</evidence>